<dbReference type="RefSeq" id="WP_143420451.1">
    <property type="nucleotide sequence ID" value="NZ_FZNQ01000027.1"/>
</dbReference>
<protein>
    <recommendedName>
        <fullName evidence="3">Competence protein CoiA-like family protein</fullName>
    </recommendedName>
</protein>
<organism evidence="1 2">
    <name type="scientific">Halorubrum vacuolatum</name>
    <name type="common">Natronobacterium vacuolatum</name>
    <dbReference type="NCBI Taxonomy" id="63740"/>
    <lineage>
        <taxon>Archaea</taxon>
        <taxon>Methanobacteriati</taxon>
        <taxon>Methanobacteriota</taxon>
        <taxon>Stenosarchaea group</taxon>
        <taxon>Halobacteria</taxon>
        <taxon>Halobacteriales</taxon>
        <taxon>Haloferacaceae</taxon>
        <taxon>Halorubrum</taxon>
    </lineage>
</organism>
<sequence>MIVALDIDQGVAVSVDEVTHRQEGHYNRRDRYRCLFCGETIEFHRTNNTNDCFHHHDHAGPCVADGNTSIPHRFAQELVAKRIYNLLPANSGLDDIELERRVGDASDFVVVDLLSESAGIAIEIVYKNLDISLKRRLETLFKEGYAVMVMVVTTSQLSPDRLEHHLNQVGAVDVGRVDLTALQMTLGSLMRPDTIDIDAPIWDALPEYLS</sequence>
<gene>
    <name evidence="1" type="ORF">SAMN06264855_12710</name>
</gene>
<accession>A0A238Y112</accession>
<name>A0A238Y112_HALVU</name>
<keyword evidence="2" id="KW-1185">Reference proteome</keyword>
<evidence type="ECO:0000313" key="2">
    <source>
        <dbReference type="Proteomes" id="UP000198397"/>
    </source>
</evidence>
<proteinExistence type="predicted"/>
<evidence type="ECO:0008006" key="3">
    <source>
        <dbReference type="Google" id="ProtNLM"/>
    </source>
</evidence>
<evidence type="ECO:0000313" key="1">
    <source>
        <dbReference type="EMBL" id="SNR64662.1"/>
    </source>
</evidence>
<dbReference type="AlphaFoldDB" id="A0A238Y112"/>
<reference evidence="1 2" key="1">
    <citation type="submission" date="2017-06" db="EMBL/GenBank/DDBJ databases">
        <authorList>
            <person name="Kim H.J."/>
            <person name="Triplett B.A."/>
        </authorList>
    </citation>
    <scope>NUCLEOTIDE SEQUENCE [LARGE SCALE GENOMIC DNA]</scope>
    <source>
        <strain evidence="1 2">DSM 8800</strain>
    </source>
</reference>
<dbReference type="Proteomes" id="UP000198397">
    <property type="component" value="Unassembled WGS sequence"/>
</dbReference>
<dbReference type="EMBL" id="FZNQ01000027">
    <property type="protein sequence ID" value="SNR64662.1"/>
    <property type="molecule type" value="Genomic_DNA"/>
</dbReference>